<dbReference type="EMBL" id="BDGG01000013">
    <property type="protein sequence ID" value="GAV06177.1"/>
    <property type="molecule type" value="Genomic_DNA"/>
</dbReference>
<reference evidence="2 3" key="1">
    <citation type="journal article" date="2016" name="Nat. Commun.">
        <title>Extremotolerant tardigrade genome and improved radiotolerance of human cultured cells by tardigrade-unique protein.</title>
        <authorList>
            <person name="Hashimoto T."/>
            <person name="Horikawa D.D."/>
            <person name="Saito Y."/>
            <person name="Kuwahara H."/>
            <person name="Kozuka-Hata H."/>
            <person name="Shin-I T."/>
            <person name="Minakuchi Y."/>
            <person name="Ohishi K."/>
            <person name="Motoyama A."/>
            <person name="Aizu T."/>
            <person name="Enomoto A."/>
            <person name="Kondo K."/>
            <person name="Tanaka S."/>
            <person name="Hara Y."/>
            <person name="Koshikawa S."/>
            <person name="Sagara H."/>
            <person name="Miura T."/>
            <person name="Yokobori S."/>
            <person name="Miyagawa K."/>
            <person name="Suzuki Y."/>
            <person name="Kubo T."/>
            <person name="Oyama M."/>
            <person name="Kohara Y."/>
            <person name="Fujiyama A."/>
            <person name="Arakawa K."/>
            <person name="Katayama T."/>
            <person name="Toyoda A."/>
            <person name="Kunieda T."/>
        </authorList>
    </citation>
    <scope>NUCLEOTIDE SEQUENCE [LARGE SCALE GENOMIC DNA]</scope>
    <source>
        <strain evidence="2 3">YOKOZUNA-1</strain>
    </source>
</reference>
<organism evidence="2 3">
    <name type="scientific">Ramazzottius varieornatus</name>
    <name type="common">Water bear</name>
    <name type="synonym">Tardigrade</name>
    <dbReference type="NCBI Taxonomy" id="947166"/>
    <lineage>
        <taxon>Eukaryota</taxon>
        <taxon>Metazoa</taxon>
        <taxon>Ecdysozoa</taxon>
        <taxon>Tardigrada</taxon>
        <taxon>Eutardigrada</taxon>
        <taxon>Parachela</taxon>
        <taxon>Hypsibioidea</taxon>
        <taxon>Ramazzottiidae</taxon>
        <taxon>Ramazzottius</taxon>
    </lineage>
</organism>
<keyword evidence="3" id="KW-1185">Reference proteome</keyword>
<feature type="signal peptide" evidence="1">
    <location>
        <begin position="1"/>
        <end position="19"/>
    </location>
</feature>
<sequence length="88" mass="10314">MIYLIKSMLLVVLLAFVQGDIFDGVDMNDPVALMERFKAQAELMKLRDQEEYVDDCPKARSANWKKTPYFTCKMYPAEFGSWQQYCTQ</sequence>
<accession>A0A1D1VXL1</accession>
<name>A0A1D1VXL1_RAMVA</name>
<feature type="chain" id="PRO_5008898954" evidence="1">
    <location>
        <begin position="20"/>
        <end position="88"/>
    </location>
</feature>
<gene>
    <name evidence="2" type="primary">RvY_16204-1</name>
    <name evidence="2" type="synonym">RvY_16204.1</name>
    <name evidence="2" type="ORF">RvY_16204</name>
</gene>
<evidence type="ECO:0000256" key="1">
    <source>
        <dbReference type="SAM" id="SignalP"/>
    </source>
</evidence>
<keyword evidence="1" id="KW-0732">Signal</keyword>
<comment type="caution">
    <text evidence="2">The sequence shown here is derived from an EMBL/GenBank/DDBJ whole genome shotgun (WGS) entry which is preliminary data.</text>
</comment>
<proteinExistence type="predicted"/>
<evidence type="ECO:0000313" key="3">
    <source>
        <dbReference type="Proteomes" id="UP000186922"/>
    </source>
</evidence>
<evidence type="ECO:0000313" key="2">
    <source>
        <dbReference type="EMBL" id="GAV06177.1"/>
    </source>
</evidence>
<dbReference type="Proteomes" id="UP000186922">
    <property type="component" value="Unassembled WGS sequence"/>
</dbReference>
<protein>
    <submittedName>
        <fullName evidence="2">Uncharacterized protein</fullName>
    </submittedName>
</protein>
<dbReference type="AlphaFoldDB" id="A0A1D1VXL1"/>